<keyword evidence="2" id="KW-1185">Reference proteome</keyword>
<reference evidence="1 2" key="1">
    <citation type="submission" date="2019-09" db="EMBL/GenBank/DDBJ databases">
        <title>Genome sequence and assembly of Adhaeribacter sp.</title>
        <authorList>
            <person name="Chhetri G."/>
        </authorList>
    </citation>
    <scope>NUCLEOTIDE SEQUENCE [LARGE SCALE GENOMIC DNA]</scope>
    <source>
        <strain evidence="1 2">DK36</strain>
    </source>
</reference>
<proteinExistence type="predicted"/>
<protein>
    <submittedName>
        <fullName evidence="1">Uncharacterized protein</fullName>
    </submittedName>
</protein>
<dbReference type="RefSeq" id="WP_150092528.1">
    <property type="nucleotide sequence ID" value="NZ_VWSF01000028.1"/>
</dbReference>
<name>A0A5M6CY65_9BACT</name>
<dbReference type="AlphaFoldDB" id="A0A5M6CY65"/>
<evidence type="ECO:0000313" key="2">
    <source>
        <dbReference type="Proteomes" id="UP000323426"/>
    </source>
</evidence>
<organism evidence="1 2">
    <name type="scientific">Adhaeribacter rhizoryzae</name>
    <dbReference type="NCBI Taxonomy" id="2607907"/>
    <lineage>
        <taxon>Bacteria</taxon>
        <taxon>Pseudomonadati</taxon>
        <taxon>Bacteroidota</taxon>
        <taxon>Cytophagia</taxon>
        <taxon>Cytophagales</taxon>
        <taxon>Hymenobacteraceae</taxon>
        <taxon>Adhaeribacter</taxon>
    </lineage>
</organism>
<sequence length="165" mass="19513">MQENKIFWTTDENSRTKQILDLLELNYNTKDQSQYGISNMGKKPGSVDGVVVDKNRVEYFIEALNLQNLNKEYIQMHINKLESKYDSKGLKNKFLIVYCNIADSSFEAFFEKFYNYVNSEVQFDYSKLSIEKINSDYTNQRIIKTVHLRESIEVNLYHILLKIPK</sequence>
<dbReference type="Proteomes" id="UP000323426">
    <property type="component" value="Unassembled WGS sequence"/>
</dbReference>
<comment type="caution">
    <text evidence="1">The sequence shown here is derived from an EMBL/GenBank/DDBJ whole genome shotgun (WGS) entry which is preliminary data.</text>
</comment>
<accession>A0A5M6CY65</accession>
<evidence type="ECO:0000313" key="1">
    <source>
        <dbReference type="EMBL" id="KAA5540141.1"/>
    </source>
</evidence>
<dbReference type="EMBL" id="VWSF01000028">
    <property type="protein sequence ID" value="KAA5540141.1"/>
    <property type="molecule type" value="Genomic_DNA"/>
</dbReference>
<gene>
    <name evidence="1" type="ORF">F0145_23225</name>
</gene>